<dbReference type="SUPFAM" id="SSF54928">
    <property type="entry name" value="RNA-binding domain, RBD"/>
    <property type="match status" value="2"/>
</dbReference>
<proteinExistence type="predicted"/>
<gene>
    <name evidence="5" type="ORF">SASPL_114331</name>
</gene>
<evidence type="ECO:0000256" key="3">
    <source>
        <dbReference type="PROSITE-ProRule" id="PRU00176"/>
    </source>
</evidence>
<name>A0A8X8Y140_SALSN</name>
<dbReference type="InterPro" id="IPR000504">
    <property type="entry name" value="RRM_dom"/>
</dbReference>
<evidence type="ECO:0000313" key="5">
    <source>
        <dbReference type="EMBL" id="KAG6423923.1"/>
    </source>
</evidence>
<dbReference type="Proteomes" id="UP000298416">
    <property type="component" value="Unassembled WGS sequence"/>
</dbReference>
<reference evidence="5" key="2">
    <citation type="submission" date="2020-08" db="EMBL/GenBank/DDBJ databases">
        <title>Plant Genome Project.</title>
        <authorList>
            <person name="Zhang R.-G."/>
        </authorList>
    </citation>
    <scope>NUCLEOTIDE SEQUENCE</scope>
    <source>
        <strain evidence="5">Huo1</strain>
        <tissue evidence="5">Leaf</tissue>
    </source>
</reference>
<dbReference type="FunFam" id="3.30.70.330:FF:000051">
    <property type="entry name" value="Heterogeneous nuclear ribonucleoprotein 1"/>
    <property type="match status" value="1"/>
</dbReference>
<dbReference type="CDD" id="cd12325">
    <property type="entry name" value="RRM1_hnRNPA_hnRNPD_like"/>
    <property type="match status" value="1"/>
</dbReference>
<evidence type="ECO:0000256" key="2">
    <source>
        <dbReference type="ARBA" id="ARBA00022884"/>
    </source>
</evidence>
<dbReference type="InterPro" id="IPR012677">
    <property type="entry name" value="Nucleotide-bd_a/b_plait_sf"/>
</dbReference>
<dbReference type="PROSITE" id="PS50102">
    <property type="entry name" value="RRM"/>
    <property type="match status" value="2"/>
</dbReference>
<reference evidence="5" key="1">
    <citation type="submission" date="2018-01" db="EMBL/GenBank/DDBJ databases">
        <authorList>
            <person name="Mao J.F."/>
        </authorList>
    </citation>
    <scope>NUCLEOTIDE SEQUENCE</scope>
    <source>
        <strain evidence="5">Huo1</strain>
        <tissue evidence="5">Leaf</tissue>
    </source>
</reference>
<evidence type="ECO:0000313" key="6">
    <source>
        <dbReference type="Proteomes" id="UP000298416"/>
    </source>
</evidence>
<feature type="domain" description="RRM" evidence="4">
    <location>
        <begin position="183"/>
        <end position="260"/>
    </location>
</feature>
<sequence length="549" mass="58618">MIEDDTDAALEASAPSSAFICTGTTSTGGVTTSLASGFLGVLLVSICRGSDARLLNKNLLFSVAKSPAFSLSFLLERMEMDAGKLFIGGIPWDTSEDRLRQYFQAFGEVVEAVIMKDRATGRARGFGFIVFADASVAEKVVKEKHVIDGRTVEAKKAVPRDDHQNFNRNSGSIQGSPSHVRTKKIFVGGLPSTITESDFKKYFDQFGTITDVVVMYDHNTQRPRGFGFITYDSEEAVDKVLFKTFHELCGKMVEVKRAVPKELSPGPTRCPSPGYNYGLSRASSFLNAYSPGYNPNSTSGYGMRMDGRFSPVTAGRSGYPPYSPSNHNFGLTLDSGLGLNHGVSRDSGLGYGNGMNSYFSGDFSRYGSSNGYDLGSAGTGSFMSSTNRNMWGNGSPNFVTNSATSNDFIGTRTGNAGIGSGFGSIGEIWGRSPVSAKSTEAGSVSRENIAYDHGDNSFVDRASYTRENGGIAGSASFYSTPNNIYDENYRNLYGGSFNGDEAWRSSSQELEGSASYGYGRGSGTAEAASETAAGYAGGYNVRSDRGIAA</sequence>
<dbReference type="Gene3D" id="3.30.70.330">
    <property type="match status" value="2"/>
</dbReference>
<dbReference type="GO" id="GO:0003729">
    <property type="term" value="F:mRNA binding"/>
    <property type="evidence" value="ECO:0007669"/>
    <property type="project" value="TreeGrafter"/>
</dbReference>
<dbReference type="Pfam" id="PF00076">
    <property type="entry name" value="RRM_1"/>
    <property type="match status" value="2"/>
</dbReference>
<keyword evidence="6" id="KW-1185">Reference proteome</keyword>
<dbReference type="InterPro" id="IPR035979">
    <property type="entry name" value="RBD_domain_sf"/>
</dbReference>
<comment type="caution">
    <text evidence="5">The sequence shown here is derived from an EMBL/GenBank/DDBJ whole genome shotgun (WGS) entry which is preliminary data.</text>
</comment>
<dbReference type="PANTHER" id="PTHR48032:SF1">
    <property type="entry name" value="RNA-BINDING (RRM_RBD_RNP MOTIFS) FAMILY PROTEIN"/>
    <property type="match status" value="1"/>
</dbReference>
<dbReference type="CDD" id="cd12330">
    <property type="entry name" value="RRM2_Hrp1p"/>
    <property type="match status" value="1"/>
</dbReference>
<protein>
    <recommendedName>
        <fullName evidence="4">RRM domain-containing protein</fullName>
    </recommendedName>
</protein>
<dbReference type="SMART" id="SM00360">
    <property type="entry name" value="RRM"/>
    <property type="match status" value="2"/>
</dbReference>
<dbReference type="EMBL" id="PNBA02000005">
    <property type="protein sequence ID" value="KAG6423923.1"/>
    <property type="molecule type" value="Genomic_DNA"/>
</dbReference>
<dbReference type="FunFam" id="3.30.70.330:FF:000102">
    <property type="entry name" value="Heterogeneous nuclear ribonucleoprotein 1"/>
    <property type="match status" value="1"/>
</dbReference>
<organism evidence="5">
    <name type="scientific">Salvia splendens</name>
    <name type="common">Scarlet sage</name>
    <dbReference type="NCBI Taxonomy" id="180675"/>
    <lineage>
        <taxon>Eukaryota</taxon>
        <taxon>Viridiplantae</taxon>
        <taxon>Streptophyta</taxon>
        <taxon>Embryophyta</taxon>
        <taxon>Tracheophyta</taxon>
        <taxon>Spermatophyta</taxon>
        <taxon>Magnoliopsida</taxon>
        <taxon>eudicotyledons</taxon>
        <taxon>Gunneridae</taxon>
        <taxon>Pentapetalae</taxon>
        <taxon>asterids</taxon>
        <taxon>lamiids</taxon>
        <taxon>Lamiales</taxon>
        <taxon>Lamiaceae</taxon>
        <taxon>Nepetoideae</taxon>
        <taxon>Mentheae</taxon>
        <taxon>Salviinae</taxon>
        <taxon>Salvia</taxon>
        <taxon>Salvia subgen. Calosphace</taxon>
        <taxon>core Calosphace</taxon>
    </lineage>
</organism>
<keyword evidence="2 3" id="KW-0694">RNA-binding</keyword>
<dbReference type="PANTHER" id="PTHR48032">
    <property type="entry name" value="RNA-BINDING PROTEIN MUSASHI HOMOLOG RBP6"/>
    <property type="match status" value="1"/>
</dbReference>
<dbReference type="GO" id="GO:0006417">
    <property type="term" value="P:regulation of translation"/>
    <property type="evidence" value="ECO:0007669"/>
    <property type="project" value="TreeGrafter"/>
</dbReference>
<accession>A0A8X8Y140</accession>
<keyword evidence="1" id="KW-0677">Repeat</keyword>
<evidence type="ECO:0000256" key="1">
    <source>
        <dbReference type="ARBA" id="ARBA00022737"/>
    </source>
</evidence>
<evidence type="ECO:0000259" key="4">
    <source>
        <dbReference type="PROSITE" id="PS50102"/>
    </source>
</evidence>
<dbReference type="AlphaFoldDB" id="A0A8X8Y140"/>
<feature type="domain" description="RRM" evidence="4">
    <location>
        <begin position="83"/>
        <end position="159"/>
    </location>
</feature>